<gene>
    <name evidence="2" type="ORF">CY34DRAFT_14795</name>
</gene>
<keyword evidence="3" id="KW-1185">Reference proteome</keyword>
<sequence length="358" mass="40546">MTDLVDEVTCGNYSSLDDEEHAYREFLPQEDNAFEDEEVNDINNNNNSDEERDLDEGADIVNDPAFNAGNSFDENEDHQQQDDEEDLLFDDAPAFSEPYERNNGFLVHDLLNTFRRLPEPDENDHDSIKLLELCLKGGTCPRHGTLQEYLASFGEDGNARHVTYPQHSKDVKLQTLDPVLYGLVLQFLQDEGGESGFVIHADVVLADHGTCFMGHVKSYSHVFVEALRYGAATQTRGKTARYAYFNGRVAVEIQWIFNIDIEYEDQGQITKTVAVVRPFVADDDMPAFLWDLWAIDLGVQVWYGNALGEMEVVEIELVSGQLILIPITVSGVEYWVTVAHNHKWTKIQIHGLLSELRA</sequence>
<reference evidence="2 3" key="1">
    <citation type="submission" date="2014-04" db="EMBL/GenBank/DDBJ databases">
        <authorList>
            <consortium name="DOE Joint Genome Institute"/>
            <person name="Kuo A."/>
            <person name="Ruytinx J."/>
            <person name="Rineau F."/>
            <person name="Colpaert J."/>
            <person name="Kohler A."/>
            <person name="Nagy L.G."/>
            <person name="Floudas D."/>
            <person name="Copeland A."/>
            <person name="Barry K.W."/>
            <person name="Cichocki N."/>
            <person name="Veneault-Fourrey C."/>
            <person name="LaButti K."/>
            <person name="Lindquist E.A."/>
            <person name="Lipzen A."/>
            <person name="Lundell T."/>
            <person name="Morin E."/>
            <person name="Murat C."/>
            <person name="Sun H."/>
            <person name="Tunlid A."/>
            <person name="Henrissat B."/>
            <person name="Grigoriev I.V."/>
            <person name="Hibbett D.S."/>
            <person name="Martin F."/>
            <person name="Nordberg H.P."/>
            <person name="Cantor M.N."/>
            <person name="Hua S.X."/>
        </authorList>
    </citation>
    <scope>NUCLEOTIDE SEQUENCE [LARGE SCALE GENOMIC DNA]</scope>
    <source>
        <strain evidence="2 3">UH-Slu-Lm8-n1</strain>
    </source>
</reference>
<feature type="compositionally biased region" description="Acidic residues" evidence="1">
    <location>
        <begin position="48"/>
        <end position="58"/>
    </location>
</feature>
<dbReference type="HOGENOM" id="CLU_774279_0_0_1"/>
<feature type="region of interest" description="Disordered" evidence="1">
    <location>
        <begin position="33"/>
        <end position="84"/>
    </location>
</feature>
<name>A0A0D0B4M2_9AGAM</name>
<evidence type="ECO:0000313" key="3">
    <source>
        <dbReference type="Proteomes" id="UP000054485"/>
    </source>
</evidence>
<protein>
    <submittedName>
        <fullName evidence="2">Uncharacterized protein</fullName>
    </submittedName>
</protein>
<dbReference type="OrthoDB" id="2631266at2759"/>
<dbReference type="InParanoid" id="A0A0D0B4M2"/>
<dbReference type="Proteomes" id="UP000054485">
    <property type="component" value="Unassembled WGS sequence"/>
</dbReference>
<evidence type="ECO:0000313" key="2">
    <source>
        <dbReference type="EMBL" id="KIK38818.1"/>
    </source>
</evidence>
<dbReference type="EMBL" id="KN835372">
    <property type="protein sequence ID" value="KIK38818.1"/>
    <property type="molecule type" value="Genomic_DNA"/>
</dbReference>
<evidence type="ECO:0000256" key="1">
    <source>
        <dbReference type="SAM" id="MobiDB-lite"/>
    </source>
</evidence>
<dbReference type="AlphaFoldDB" id="A0A0D0B4M2"/>
<proteinExistence type="predicted"/>
<reference evidence="3" key="2">
    <citation type="submission" date="2015-01" db="EMBL/GenBank/DDBJ databases">
        <title>Evolutionary Origins and Diversification of the Mycorrhizal Mutualists.</title>
        <authorList>
            <consortium name="DOE Joint Genome Institute"/>
            <consortium name="Mycorrhizal Genomics Consortium"/>
            <person name="Kohler A."/>
            <person name="Kuo A."/>
            <person name="Nagy L.G."/>
            <person name="Floudas D."/>
            <person name="Copeland A."/>
            <person name="Barry K.W."/>
            <person name="Cichocki N."/>
            <person name="Veneault-Fourrey C."/>
            <person name="LaButti K."/>
            <person name="Lindquist E.A."/>
            <person name="Lipzen A."/>
            <person name="Lundell T."/>
            <person name="Morin E."/>
            <person name="Murat C."/>
            <person name="Riley R."/>
            <person name="Ohm R."/>
            <person name="Sun H."/>
            <person name="Tunlid A."/>
            <person name="Henrissat B."/>
            <person name="Grigoriev I.V."/>
            <person name="Hibbett D.S."/>
            <person name="Martin F."/>
        </authorList>
    </citation>
    <scope>NUCLEOTIDE SEQUENCE [LARGE SCALE GENOMIC DNA]</scope>
    <source>
        <strain evidence="3">UH-Slu-Lm8-n1</strain>
    </source>
</reference>
<accession>A0A0D0B4M2</accession>
<organism evidence="2 3">
    <name type="scientific">Suillus luteus UH-Slu-Lm8-n1</name>
    <dbReference type="NCBI Taxonomy" id="930992"/>
    <lineage>
        <taxon>Eukaryota</taxon>
        <taxon>Fungi</taxon>
        <taxon>Dikarya</taxon>
        <taxon>Basidiomycota</taxon>
        <taxon>Agaricomycotina</taxon>
        <taxon>Agaricomycetes</taxon>
        <taxon>Agaricomycetidae</taxon>
        <taxon>Boletales</taxon>
        <taxon>Suillineae</taxon>
        <taxon>Suillaceae</taxon>
        <taxon>Suillus</taxon>
    </lineage>
</organism>